<dbReference type="InterPro" id="IPR053748">
    <property type="entry name" value="Host_DNA_Degrad_Endo"/>
</dbReference>
<dbReference type="AlphaFoldDB" id="A0A432Z8F4"/>
<comment type="caution">
    <text evidence="1">The sequence shown here is derived from an EMBL/GenBank/DDBJ whole genome shotgun (WGS) entry which is preliminary data.</text>
</comment>
<evidence type="ECO:0008006" key="3">
    <source>
        <dbReference type="Google" id="ProtNLM"/>
    </source>
</evidence>
<dbReference type="RefSeq" id="WP_026861965.1">
    <property type="nucleotide sequence ID" value="NZ_PIQE01000001.1"/>
</dbReference>
<protein>
    <recommendedName>
        <fullName evidence="3">GIY-YIG domain-containing protein</fullName>
    </recommendedName>
</protein>
<keyword evidence="2" id="KW-1185">Reference proteome</keyword>
<accession>A0A432Z8F4</accession>
<name>A0A432Z8F4_9GAMM</name>
<organism evidence="1 2">
    <name type="scientific">Pseudidiomarina sediminum</name>
    <dbReference type="NCBI Taxonomy" id="431675"/>
    <lineage>
        <taxon>Bacteria</taxon>
        <taxon>Pseudomonadati</taxon>
        <taxon>Pseudomonadota</taxon>
        <taxon>Gammaproteobacteria</taxon>
        <taxon>Alteromonadales</taxon>
        <taxon>Idiomarinaceae</taxon>
        <taxon>Pseudidiomarina</taxon>
    </lineage>
</organism>
<sequence>MNSTTFTKLMRHYQFQSAAEIVLSADRFQFIDTQPLSGCGFVYLWVEVGSDDFTIVYVGKAGNTLKQRYREHRNGLHGGSGSGRKNAALFKAGMANGKRYFVYARKSPEVILHDQCVPSEVLEELAFMQKFKGALWNRT</sequence>
<reference evidence="2" key="1">
    <citation type="journal article" date="2018" name="Front. Microbiol.">
        <title>Genome-Based Analysis Reveals the Taxonomy and Diversity of the Family Idiomarinaceae.</title>
        <authorList>
            <person name="Liu Y."/>
            <person name="Lai Q."/>
            <person name="Shao Z."/>
        </authorList>
    </citation>
    <scope>NUCLEOTIDE SEQUENCE [LARGE SCALE GENOMIC DNA]</scope>
    <source>
        <strain evidence="2">c121</strain>
    </source>
</reference>
<dbReference type="EMBL" id="PIQE01000001">
    <property type="protein sequence ID" value="RUO74173.1"/>
    <property type="molecule type" value="Genomic_DNA"/>
</dbReference>
<proteinExistence type="predicted"/>
<dbReference type="Gene3D" id="3.40.1440.40">
    <property type="match status" value="1"/>
</dbReference>
<dbReference type="STRING" id="1122124.GCA_000423165_00975"/>
<dbReference type="Proteomes" id="UP000287022">
    <property type="component" value="Unassembled WGS sequence"/>
</dbReference>
<evidence type="ECO:0000313" key="2">
    <source>
        <dbReference type="Proteomes" id="UP000287022"/>
    </source>
</evidence>
<gene>
    <name evidence="1" type="ORF">CWI80_02120</name>
</gene>
<evidence type="ECO:0000313" key="1">
    <source>
        <dbReference type="EMBL" id="RUO74173.1"/>
    </source>
</evidence>